<protein>
    <submittedName>
        <fullName evidence="1">Uncharacterized protein</fullName>
    </submittedName>
</protein>
<reference evidence="1 2" key="1">
    <citation type="journal article" date="2016" name="Sci. Rep.">
        <title>The genome sequence of the outbreeding globe artichoke constructed de novo incorporating a phase-aware low-pass sequencing strategy of F1 progeny.</title>
        <authorList>
            <person name="Scaglione D."/>
            <person name="Reyes-Chin-Wo S."/>
            <person name="Acquadro A."/>
            <person name="Froenicke L."/>
            <person name="Portis E."/>
            <person name="Beitel C."/>
            <person name="Tirone M."/>
            <person name="Mauro R."/>
            <person name="Lo Monaco A."/>
            <person name="Mauromicale G."/>
            <person name="Faccioli P."/>
            <person name="Cattivelli L."/>
            <person name="Rieseberg L."/>
            <person name="Michelmore R."/>
            <person name="Lanteri S."/>
        </authorList>
    </citation>
    <scope>NUCLEOTIDE SEQUENCE [LARGE SCALE GENOMIC DNA]</scope>
    <source>
        <strain evidence="1">2C</strain>
    </source>
</reference>
<proteinExistence type="predicted"/>
<dbReference type="EMBL" id="LEKV01001451">
    <property type="protein sequence ID" value="KVI07962.1"/>
    <property type="molecule type" value="Genomic_DNA"/>
</dbReference>
<comment type="caution">
    <text evidence="1">The sequence shown here is derived from an EMBL/GenBank/DDBJ whole genome shotgun (WGS) entry which is preliminary data.</text>
</comment>
<evidence type="ECO:0000313" key="1">
    <source>
        <dbReference type="EMBL" id="KVI07962.1"/>
    </source>
</evidence>
<dbReference type="AlphaFoldDB" id="A0A103YF50"/>
<organism evidence="1 2">
    <name type="scientific">Cynara cardunculus var. scolymus</name>
    <name type="common">Globe artichoke</name>
    <name type="synonym">Cynara scolymus</name>
    <dbReference type="NCBI Taxonomy" id="59895"/>
    <lineage>
        <taxon>Eukaryota</taxon>
        <taxon>Viridiplantae</taxon>
        <taxon>Streptophyta</taxon>
        <taxon>Embryophyta</taxon>
        <taxon>Tracheophyta</taxon>
        <taxon>Spermatophyta</taxon>
        <taxon>Magnoliopsida</taxon>
        <taxon>eudicotyledons</taxon>
        <taxon>Gunneridae</taxon>
        <taxon>Pentapetalae</taxon>
        <taxon>asterids</taxon>
        <taxon>campanulids</taxon>
        <taxon>Asterales</taxon>
        <taxon>Asteraceae</taxon>
        <taxon>Carduoideae</taxon>
        <taxon>Cardueae</taxon>
        <taxon>Carduinae</taxon>
        <taxon>Cynara</taxon>
    </lineage>
</organism>
<name>A0A103YF50_CYNCS</name>
<dbReference type="Gramene" id="KVI07962">
    <property type="protein sequence ID" value="KVI07962"/>
    <property type="gene ID" value="Ccrd_013672"/>
</dbReference>
<gene>
    <name evidence="1" type="ORF">Ccrd_013672</name>
</gene>
<evidence type="ECO:0000313" key="2">
    <source>
        <dbReference type="Proteomes" id="UP000243975"/>
    </source>
</evidence>
<accession>A0A103YF50</accession>
<keyword evidence="2" id="KW-1185">Reference proteome</keyword>
<feature type="non-terminal residue" evidence="1">
    <location>
        <position position="87"/>
    </location>
</feature>
<sequence>MADSLVLRFVGQSKSKSTIAFAINDHMLNVHGYQKVIFDGNGGSGGKTRAFEVVVVALKKVGPVYEGIFEEFDGKDCEANVVLCNRS</sequence>
<dbReference type="Proteomes" id="UP000243975">
    <property type="component" value="Unassembled WGS sequence"/>
</dbReference>